<proteinExistence type="predicted"/>
<feature type="region of interest" description="Disordered" evidence="1">
    <location>
        <begin position="159"/>
        <end position="191"/>
    </location>
</feature>
<evidence type="ECO:0000313" key="3">
    <source>
        <dbReference type="Proteomes" id="UP000037510"/>
    </source>
</evidence>
<feature type="region of interest" description="Disordered" evidence="1">
    <location>
        <begin position="129"/>
        <end position="148"/>
    </location>
</feature>
<dbReference type="EMBL" id="JTDY01014741">
    <property type="protein sequence ID" value="KOB51997.1"/>
    <property type="molecule type" value="Genomic_DNA"/>
</dbReference>
<protein>
    <submittedName>
        <fullName evidence="2">Uncharacterized protein</fullName>
    </submittedName>
</protein>
<evidence type="ECO:0000313" key="2">
    <source>
        <dbReference type="EMBL" id="KOB51997.1"/>
    </source>
</evidence>
<gene>
    <name evidence="2" type="ORF">OBRU01_25998</name>
</gene>
<organism evidence="2 3">
    <name type="scientific">Operophtera brumata</name>
    <name type="common">Winter moth</name>
    <name type="synonym">Phalaena brumata</name>
    <dbReference type="NCBI Taxonomy" id="104452"/>
    <lineage>
        <taxon>Eukaryota</taxon>
        <taxon>Metazoa</taxon>
        <taxon>Ecdysozoa</taxon>
        <taxon>Arthropoda</taxon>
        <taxon>Hexapoda</taxon>
        <taxon>Insecta</taxon>
        <taxon>Pterygota</taxon>
        <taxon>Neoptera</taxon>
        <taxon>Endopterygota</taxon>
        <taxon>Lepidoptera</taxon>
        <taxon>Glossata</taxon>
        <taxon>Ditrysia</taxon>
        <taxon>Geometroidea</taxon>
        <taxon>Geometridae</taxon>
        <taxon>Larentiinae</taxon>
        <taxon>Operophtera</taxon>
    </lineage>
</organism>
<accession>A0A0L7K3D3</accession>
<feature type="compositionally biased region" description="Acidic residues" evidence="1">
    <location>
        <begin position="160"/>
        <end position="169"/>
    </location>
</feature>
<keyword evidence="3" id="KW-1185">Reference proteome</keyword>
<dbReference type="AlphaFoldDB" id="A0A0L7K3D3"/>
<name>A0A0L7K3D3_OPEBR</name>
<sequence length="191" mass="21922">MIVFVGRFDDWKGNWNEKMKLGENIPKEISERWGKILLDGLVKEQKEAVKENMVIPKNFLLVQAPKLNPEEVAQISLDLHYEETINRRKLLLPLLDKSFWNMAHGVKKEAFLFGDKLGETIKNSKDIEKSSQQIKNLPPRSKAEQIETSRPLLRAAAFDASEEEFELDAPEPLQAAAAPAPPDKFHDQRRH</sequence>
<reference evidence="2 3" key="1">
    <citation type="journal article" date="2015" name="Genome Biol. Evol.">
        <title>The genome of winter moth (Operophtera brumata) provides a genomic perspective on sexual dimorphism and phenology.</title>
        <authorList>
            <person name="Derks M.F."/>
            <person name="Smit S."/>
            <person name="Salis L."/>
            <person name="Schijlen E."/>
            <person name="Bossers A."/>
            <person name="Mateman C."/>
            <person name="Pijl A.S."/>
            <person name="de Ridder D."/>
            <person name="Groenen M.A."/>
            <person name="Visser M.E."/>
            <person name="Megens H.J."/>
        </authorList>
    </citation>
    <scope>NUCLEOTIDE SEQUENCE [LARGE SCALE GENOMIC DNA]</scope>
    <source>
        <strain evidence="2">WM2013NL</strain>
        <tissue evidence="2">Head and thorax</tissue>
    </source>
</reference>
<dbReference type="Proteomes" id="UP000037510">
    <property type="component" value="Unassembled WGS sequence"/>
</dbReference>
<evidence type="ECO:0000256" key="1">
    <source>
        <dbReference type="SAM" id="MobiDB-lite"/>
    </source>
</evidence>
<comment type="caution">
    <text evidence="2">The sequence shown here is derived from an EMBL/GenBank/DDBJ whole genome shotgun (WGS) entry which is preliminary data.</text>
</comment>